<feature type="transmembrane region" description="Helical" evidence="1">
    <location>
        <begin position="49"/>
        <end position="70"/>
    </location>
</feature>
<organism evidence="2 3">
    <name type="scientific">Oceanobacillus limi</name>
    <dbReference type="NCBI Taxonomy" id="930131"/>
    <lineage>
        <taxon>Bacteria</taxon>
        <taxon>Bacillati</taxon>
        <taxon>Bacillota</taxon>
        <taxon>Bacilli</taxon>
        <taxon>Bacillales</taxon>
        <taxon>Bacillaceae</taxon>
        <taxon>Oceanobacillus</taxon>
    </lineage>
</organism>
<name>A0A1I0A1V6_9BACI</name>
<dbReference type="AlphaFoldDB" id="A0A1I0A1V6"/>
<evidence type="ECO:0000256" key="1">
    <source>
        <dbReference type="SAM" id="Phobius"/>
    </source>
</evidence>
<dbReference type="EMBL" id="FOHE01000003">
    <property type="protein sequence ID" value="SES88097.1"/>
    <property type="molecule type" value="Genomic_DNA"/>
</dbReference>
<feature type="transmembrane region" description="Helical" evidence="1">
    <location>
        <begin position="12"/>
        <end position="37"/>
    </location>
</feature>
<sequence length="86" mass="9417">MGASKVAYHISSLLQILLTIFLFLFIGATINDIAWYADNAFMGTEEVAYIGGITDIVIGLVIYSIIMAILKAVKSPYKKIKQTSSK</sequence>
<keyword evidence="3" id="KW-1185">Reference proteome</keyword>
<keyword evidence="1" id="KW-0812">Transmembrane</keyword>
<reference evidence="2 3" key="1">
    <citation type="submission" date="2016-10" db="EMBL/GenBank/DDBJ databases">
        <authorList>
            <person name="de Groot N.N."/>
        </authorList>
    </citation>
    <scope>NUCLEOTIDE SEQUENCE [LARGE SCALE GENOMIC DNA]</scope>
    <source>
        <strain evidence="2 3">IBRC-M 10780</strain>
    </source>
</reference>
<keyword evidence="1" id="KW-1133">Transmembrane helix</keyword>
<dbReference type="Proteomes" id="UP000198618">
    <property type="component" value="Unassembled WGS sequence"/>
</dbReference>
<keyword evidence="1" id="KW-0472">Membrane</keyword>
<proteinExistence type="predicted"/>
<evidence type="ECO:0000313" key="3">
    <source>
        <dbReference type="Proteomes" id="UP000198618"/>
    </source>
</evidence>
<accession>A0A1I0A1V6</accession>
<gene>
    <name evidence="2" type="ORF">SAMN05216389_10334</name>
</gene>
<dbReference type="RefSeq" id="WP_090867275.1">
    <property type="nucleotide sequence ID" value="NZ_FOHE01000003.1"/>
</dbReference>
<protein>
    <submittedName>
        <fullName evidence="2">Uncharacterized protein</fullName>
    </submittedName>
</protein>
<evidence type="ECO:0000313" key="2">
    <source>
        <dbReference type="EMBL" id="SES88097.1"/>
    </source>
</evidence>